<evidence type="ECO:0000256" key="1">
    <source>
        <dbReference type="SAM" id="MobiDB-lite"/>
    </source>
</evidence>
<dbReference type="AlphaFoldDB" id="A0A142BU09"/>
<accession>A0A142BU09</accession>
<feature type="compositionally biased region" description="Acidic residues" evidence="1">
    <location>
        <begin position="204"/>
        <end position="214"/>
    </location>
</feature>
<feature type="compositionally biased region" description="Basic and acidic residues" evidence="1">
    <location>
        <begin position="215"/>
        <end position="224"/>
    </location>
</feature>
<organism evidence="2">
    <name type="scientific">uncultured Nitrospirota bacterium</name>
    <dbReference type="NCBI Taxonomy" id="170969"/>
    <lineage>
        <taxon>Bacteria</taxon>
        <taxon>Pseudomonadati</taxon>
        <taxon>Nitrospirota</taxon>
        <taxon>environmental samples</taxon>
    </lineage>
</organism>
<name>A0A142BU09_9BACT</name>
<protein>
    <submittedName>
        <fullName evidence="2">Magnetosome protein Mad10</fullName>
    </submittedName>
</protein>
<feature type="region of interest" description="Disordered" evidence="1">
    <location>
        <begin position="195"/>
        <end position="224"/>
    </location>
</feature>
<proteinExistence type="predicted"/>
<dbReference type="EMBL" id="KU221506">
    <property type="protein sequence ID" value="AMP41597.1"/>
    <property type="molecule type" value="Genomic_DNA"/>
</dbReference>
<evidence type="ECO:0000313" key="2">
    <source>
        <dbReference type="EMBL" id="AMP41597.1"/>
    </source>
</evidence>
<sequence>MEKNLRYMMSHMGDYMADLIDKVSDAAKASAKGIVLTYDIRDLRGRKKDVLHKLGKRLTECRNIDGGAFVARDDELTRLLDEFDDIQNKAETFLKERTERLYPQEATSCVHSAAELKDAVDITPVAEEAVSKPVEAVAEEIVSSEPVETVVEEAVSEPVETAAEEVASEYVEPAPEETVKNEDVNNISIISPLPVVASEGSEASVEDVGSEDQPQDEKTQNEGV</sequence>
<reference evidence="2" key="1">
    <citation type="submission" date="2015-12" db="EMBL/GenBank/DDBJ databases">
        <authorList>
            <person name="Shamseldin A."/>
            <person name="Moawad H."/>
            <person name="Abd El-Rahim W.M."/>
            <person name="Sadowsky M.J."/>
        </authorList>
    </citation>
    <scope>NUCLEOTIDE SEQUENCE</scope>
</reference>